<dbReference type="EMBL" id="SPKJ01000064">
    <property type="protein sequence ID" value="MYZ49211.1"/>
    <property type="molecule type" value="Genomic_DNA"/>
</dbReference>
<dbReference type="PANTHER" id="PTHR42941">
    <property type="entry name" value="SLL1037 PROTEIN"/>
    <property type="match status" value="1"/>
</dbReference>
<gene>
    <name evidence="2" type="ORF">E4O86_15980</name>
</gene>
<evidence type="ECO:0000313" key="3">
    <source>
        <dbReference type="Proteomes" id="UP000773614"/>
    </source>
</evidence>
<evidence type="ECO:0000313" key="2">
    <source>
        <dbReference type="EMBL" id="MYZ49211.1"/>
    </source>
</evidence>
<dbReference type="Pfam" id="PF16868">
    <property type="entry name" value="NMT1_3"/>
    <property type="match status" value="1"/>
</dbReference>
<sequence>MLKLIGAAFAAALTAGLAQAQTVGIAVGNPGSLYHNAGTAIAKVANEAGMKVTIQPMTSPTQYIPVVNAGDVEFGLGNLQEVREGVLGESYFKGRPNEHLKAVSVLFPLKNGLWVRKDSDIKSVADLKGRRVAAGYTAQKTLQQVLLGVLATGGLTLDDIEAVPVPTVVAGAEAFMAGEVDAFIFAVGSSKVREVEASVGGIRGVTIADTPENVKAMREFFPAAYLYQQEPGPGAPGIDGPTNVLTYPALIFASDQTPEDLVYEMTKVLHDNKKGMAEVFVNFKEFEQKEMVADLAPLSYHPGAIKYYKEQGLWKE</sequence>
<evidence type="ECO:0000256" key="1">
    <source>
        <dbReference type="SAM" id="SignalP"/>
    </source>
</evidence>
<dbReference type="OrthoDB" id="9776669at2"/>
<dbReference type="Proteomes" id="UP000773614">
    <property type="component" value="Unassembled WGS sequence"/>
</dbReference>
<accession>A0A964T631</accession>
<dbReference type="AlphaFoldDB" id="A0A964T631"/>
<dbReference type="RefSeq" id="WP_161141553.1">
    <property type="nucleotide sequence ID" value="NZ_SPKJ01000064.1"/>
</dbReference>
<dbReference type="SUPFAM" id="SSF53850">
    <property type="entry name" value="Periplasmic binding protein-like II"/>
    <property type="match status" value="1"/>
</dbReference>
<dbReference type="InterPro" id="IPR011852">
    <property type="entry name" value="TRAP_TAXI"/>
</dbReference>
<protein>
    <submittedName>
        <fullName evidence="2">TAXI family TRAP transporter solute-binding subunit</fullName>
    </submittedName>
</protein>
<dbReference type="PANTHER" id="PTHR42941:SF1">
    <property type="entry name" value="SLL1037 PROTEIN"/>
    <property type="match status" value="1"/>
</dbReference>
<dbReference type="Gene3D" id="3.40.190.10">
    <property type="entry name" value="Periplasmic binding protein-like II"/>
    <property type="match status" value="2"/>
</dbReference>
<proteinExistence type="predicted"/>
<keyword evidence="3" id="KW-1185">Reference proteome</keyword>
<organism evidence="2 3">
    <name type="scientific">Propylenella binzhouense</name>
    <dbReference type="NCBI Taxonomy" id="2555902"/>
    <lineage>
        <taxon>Bacteria</taxon>
        <taxon>Pseudomonadati</taxon>
        <taxon>Pseudomonadota</taxon>
        <taxon>Alphaproteobacteria</taxon>
        <taxon>Hyphomicrobiales</taxon>
        <taxon>Propylenellaceae</taxon>
        <taxon>Propylenella</taxon>
    </lineage>
</organism>
<comment type="caution">
    <text evidence="2">The sequence shown here is derived from an EMBL/GenBank/DDBJ whole genome shotgun (WGS) entry which is preliminary data.</text>
</comment>
<dbReference type="NCBIfam" id="TIGR02122">
    <property type="entry name" value="TRAP_TAXI"/>
    <property type="match status" value="1"/>
</dbReference>
<feature type="signal peptide" evidence="1">
    <location>
        <begin position="1"/>
        <end position="20"/>
    </location>
</feature>
<reference evidence="2" key="1">
    <citation type="submission" date="2019-03" db="EMBL/GenBank/DDBJ databases">
        <title>Afifella sp. nov., isolated from activated sludge.</title>
        <authorList>
            <person name="Li Q."/>
            <person name="Liu Y."/>
        </authorList>
    </citation>
    <scope>NUCLEOTIDE SEQUENCE</scope>
    <source>
        <strain evidence="2">L72</strain>
    </source>
</reference>
<feature type="chain" id="PRO_5037891215" evidence="1">
    <location>
        <begin position="21"/>
        <end position="316"/>
    </location>
</feature>
<name>A0A964T631_9HYPH</name>
<keyword evidence="1" id="KW-0732">Signal</keyword>